<accession>A0A0E9XRK3</accession>
<feature type="region of interest" description="Disordered" evidence="1">
    <location>
        <begin position="1"/>
        <end position="42"/>
    </location>
</feature>
<proteinExistence type="predicted"/>
<evidence type="ECO:0000313" key="2">
    <source>
        <dbReference type="EMBL" id="JAI04309.1"/>
    </source>
</evidence>
<organism evidence="2">
    <name type="scientific">Anguilla anguilla</name>
    <name type="common">European freshwater eel</name>
    <name type="synonym">Muraena anguilla</name>
    <dbReference type="NCBI Taxonomy" id="7936"/>
    <lineage>
        <taxon>Eukaryota</taxon>
        <taxon>Metazoa</taxon>
        <taxon>Chordata</taxon>
        <taxon>Craniata</taxon>
        <taxon>Vertebrata</taxon>
        <taxon>Euteleostomi</taxon>
        <taxon>Actinopterygii</taxon>
        <taxon>Neopterygii</taxon>
        <taxon>Teleostei</taxon>
        <taxon>Anguilliformes</taxon>
        <taxon>Anguillidae</taxon>
        <taxon>Anguilla</taxon>
    </lineage>
</organism>
<dbReference type="AlphaFoldDB" id="A0A0E9XRK3"/>
<name>A0A0E9XRK3_ANGAN</name>
<reference evidence="2" key="1">
    <citation type="submission" date="2014-11" db="EMBL/GenBank/DDBJ databases">
        <authorList>
            <person name="Amaro Gonzalez C."/>
        </authorList>
    </citation>
    <scope>NUCLEOTIDE SEQUENCE</scope>
</reference>
<dbReference type="EMBL" id="GBXM01004269">
    <property type="protein sequence ID" value="JAI04309.1"/>
    <property type="molecule type" value="Transcribed_RNA"/>
</dbReference>
<feature type="compositionally biased region" description="Basic and acidic residues" evidence="1">
    <location>
        <begin position="20"/>
        <end position="36"/>
    </location>
</feature>
<evidence type="ECO:0000256" key="1">
    <source>
        <dbReference type="SAM" id="MobiDB-lite"/>
    </source>
</evidence>
<sequence length="42" mass="4504">MHAGPSKCYDMPSKVLRHSKGLDGKRPGHIHGDVTKSSDSVS</sequence>
<protein>
    <submittedName>
        <fullName evidence="2">Uncharacterized protein</fullName>
    </submittedName>
</protein>
<reference evidence="2" key="2">
    <citation type="journal article" date="2015" name="Fish Shellfish Immunol.">
        <title>Early steps in the European eel (Anguilla anguilla)-Vibrio vulnificus interaction in the gills: Role of the RtxA13 toxin.</title>
        <authorList>
            <person name="Callol A."/>
            <person name="Pajuelo D."/>
            <person name="Ebbesson L."/>
            <person name="Teles M."/>
            <person name="MacKenzie S."/>
            <person name="Amaro C."/>
        </authorList>
    </citation>
    <scope>NUCLEOTIDE SEQUENCE</scope>
</reference>